<dbReference type="Proteomes" id="UP000255328">
    <property type="component" value="Unassembled WGS sequence"/>
</dbReference>
<dbReference type="NCBIfam" id="TIGR02782">
    <property type="entry name" value="TrbB_P"/>
    <property type="match status" value="1"/>
</dbReference>
<dbReference type="InterPro" id="IPR027417">
    <property type="entry name" value="P-loop_NTPase"/>
</dbReference>
<dbReference type="RefSeq" id="WP_115268177.1">
    <property type="nucleotide sequence ID" value="NZ_UGGU01000001.1"/>
</dbReference>
<keyword evidence="4" id="KW-1185">Reference proteome</keyword>
<reference evidence="3 4" key="1">
    <citation type="submission" date="2018-06" db="EMBL/GenBank/DDBJ databases">
        <authorList>
            <consortium name="Pathogen Informatics"/>
            <person name="Doyle S."/>
        </authorList>
    </citation>
    <scope>NUCLEOTIDE SEQUENCE [LARGE SCALE GENOMIC DNA]</scope>
    <source>
        <strain evidence="3 4">NCTC10723</strain>
    </source>
</reference>
<dbReference type="GO" id="GO:0005524">
    <property type="term" value="F:ATP binding"/>
    <property type="evidence" value="ECO:0007669"/>
    <property type="project" value="InterPro"/>
</dbReference>
<comment type="similarity">
    <text evidence="1">Belongs to the GSP E family.</text>
</comment>
<dbReference type="InterPro" id="IPR014149">
    <property type="entry name" value="Conjug-transfer_TrbB"/>
</dbReference>
<evidence type="ECO:0000313" key="4">
    <source>
        <dbReference type="Proteomes" id="UP000255328"/>
    </source>
</evidence>
<dbReference type="SUPFAM" id="SSF52540">
    <property type="entry name" value="P-loop containing nucleoside triphosphate hydrolases"/>
    <property type="match status" value="1"/>
</dbReference>
<sequence length="317" mass="35655">MNSIDRKNIYSDRIFAILKSSLGEKINAYFEDEDIIEIMLNDDKTVWVDSLTKGMYFTGITLENAEAMKIINTVATFMEAKVDKENPRMSAELPDTGFRFESVIPPNADNPIFTIRKKSILIFTLDDYVKMGSLTEFQKGVIEKAINDYKNILIVGGTSTGKTTFANACIGAIPKKDRLVILEDTKEIRSLCPNKISLKTSMYTSMEELFYSTMRLRPDRIVVGEIRGATSLDLLTAWNSGHGGGVSTIHSDSTEGALEQLEQYNQRKSVDKQQKLIGKAINLVVVLKRVNGERKVVEIKEVLGFDEGKYIIREVKE</sequence>
<dbReference type="CDD" id="cd01130">
    <property type="entry name" value="VirB11-like_ATPase"/>
    <property type="match status" value="1"/>
</dbReference>
<dbReference type="Gene3D" id="3.40.50.300">
    <property type="entry name" value="P-loop containing nucleotide triphosphate hydrolases"/>
    <property type="match status" value="1"/>
</dbReference>
<evidence type="ECO:0000313" key="3">
    <source>
        <dbReference type="EMBL" id="STO26883.1"/>
    </source>
</evidence>
<dbReference type="AlphaFoldDB" id="A0A377GPD3"/>
<accession>A0A377GPD3</accession>
<feature type="domain" description="Bacterial type II secretion system protein E" evidence="2">
    <location>
        <begin position="86"/>
        <end position="285"/>
    </location>
</feature>
<evidence type="ECO:0000259" key="2">
    <source>
        <dbReference type="Pfam" id="PF00437"/>
    </source>
</evidence>
<gene>
    <name evidence="3" type="ORF">NCTC10723_00029</name>
</gene>
<protein>
    <submittedName>
        <fullName evidence="3">Type IV secretion system protein virB11</fullName>
    </submittedName>
</protein>
<name>A0A377GPD3_9FUSO</name>
<dbReference type="Gene3D" id="3.30.450.90">
    <property type="match status" value="1"/>
</dbReference>
<evidence type="ECO:0000256" key="1">
    <source>
        <dbReference type="ARBA" id="ARBA00006611"/>
    </source>
</evidence>
<dbReference type="Pfam" id="PF00437">
    <property type="entry name" value="T2SSE"/>
    <property type="match status" value="1"/>
</dbReference>
<dbReference type="PANTHER" id="PTHR30486">
    <property type="entry name" value="TWITCHING MOTILITY PROTEIN PILT"/>
    <property type="match status" value="1"/>
</dbReference>
<dbReference type="InterPro" id="IPR001482">
    <property type="entry name" value="T2SS/T4SS_dom"/>
</dbReference>
<proteinExistence type="inferred from homology"/>
<dbReference type="OrthoDB" id="9810761at2"/>
<dbReference type="GO" id="GO:0005737">
    <property type="term" value="C:cytoplasm"/>
    <property type="evidence" value="ECO:0007669"/>
    <property type="project" value="InterPro"/>
</dbReference>
<dbReference type="EMBL" id="UGGU01000001">
    <property type="protein sequence ID" value="STO26883.1"/>
    <property type="molecule type" value="Genomic_DNA"/>
</dbReference>
<dbReference type="GO" id="GO:0016887">
    <property type="term" value="F:ATP hydrolysis activity"/>
    <property type="evidence" value="ECO:0007669"/>
    <property type="project" value="InterPro"/>
</dbReference>
<organism evidence="3 4">
    <name type="scientific">Fusobacterium necrogenes</name>
    <dbReference type="NCBI Taxonomy" id="858"/>
    <lineage>
        <taxon>Bacteria</taxon>
        <taxon>Fusobacteriati</taxon>
        <taxon>Fusobacteriota</taxon>
        <taxon>Fusobacteriia</taxon>
        <taxon>Fusobacteriales</taxon>
        <taxon>Fusobacteriaceae</taxon>
        <taxon>Fusobacterium</taxon>
    </lineage>
</organism>
<dbReference type="InterPro" id="IPR050921">
    <property type="entry name" value="T4SS_GSP_E_ATPase"/>
</dbReference>
<dbReference type="PANTHER" id="PTHR30486:SF6">
    <property type="entry name" value="TYPE IV PILUS RETRACTATION ATPASE PILT"/>
    <property type="match status" value="1"/>
</dbReference>